<dbReference type="CDD" id="cd00609">
    <property type="entry name" value="AAT_like"/>
    <property type="match status" value="1"/>
</dbReference>
<evidence type="ECO:0000256" key="3">
    <source>
        <dbReference type="ARBA" id="ARBA00022576"/>
    </source>
</evidence>
<evidence type="ECO:0000256" key="4">
    <source>
        <dbReference type="ARBA" id="ARBA00022679"/>
    </source>
</evidence>
<keyword evidence="4" id="KW-0808">Transferase</keyword>
<proteinExistence type="inferred from homology"/>
<dbReference type="InterPro" id="IPR015424">
    <property type="entry name" value="PyrdxlP-dep_Trfase"/>
</dbReference>
<keyword evidence="9" id="KW-1185">Reference proteome</keyword>
<evidence type="ECO:0000256" key="1">
    <source>
        <dbReference type="ARBA" id="ARBA00001933"/>
    </source>
</evidence>
<evidence type="ECO:0000259" key="7">
    <source>
        <dbReference type="Pfam" id="PF00155"/>
    </source>
</evidence>
<keyword evidence="5" id="KW-0663">Pyridoxal phosphate</keyword>
<evidence type="ECO:0000313" key="9">
    <source>
        <dbReference type="Proteomes" id="UP001056436"/>
    </source>
</evidence>
<feature type="region of interest" description="Disordered" evidence="6">
    <location>
        <begin position="961"/>
        <end position="985"/>
    </location>
</feature>
<dbReference type="InterPro" id="IPR015421">
    <property type="entry name" value="PyrdxlP-dep_Trfase_major"/>
</dbReference>
<dbReference type="GO" id="GO:0030170">
    <property type="term" value="F:pyridoxal phosphate binding"/>
    <property type="evidence" value="ECO:0007669"/>
    <property type="project" value="InterPro"/>
</dbReference>
<dbReference type="GO" id="GO:0009074">
    <property type="term" value="P:aromatic amino acid family catabolic process"/>
    <property type="evidence" value="ECO:0007669"/>
    <property type="project" value="TreeGrafter"/>
</dbReference>
<reference evidence="8" key="1">
    <citation type="submission" date="2019-01" db="EMBL/GenBank/DDBJ databases">
        <title>Colletotrichum abscissum LGMF1257.</title>
        <authorList>
            <person name="Baroncelli R."/>
        </authorList>
    </citation>
    <scope>NUCLEOTIDE SEQUENCE</scope>
    <source>
        <strain evidence="8">Ca142</strain>
    </source>
</reference>
<dbReference type="SUPFAM" id="SSF53383">
    <property type="entry name" value="PLP-dependent transferases"/>
    <property type="match status" value="1"/>
</dbReference>
<dbReference type="Gene3D" id="3.40.640.10">
    <property type="entry name" value="Type I PLP-dependent aspartate aminotransferase-like (Major domain)"/>
    <property type="match status" value="2"/>
</dbReference>
<evidence type="ECO:0000256" key="6">
    <source>
        <dbReference type="SAM" id="MobiDB-lite"/>
    </source>
</evidence>
<dbReference type="PANTHER" id="PTHR42790">
    <property type="entry name" value="AMINOTRANSFERASE"/>
    <property type="match status" value="1"/>
</dbReference>
<comment type="caution">
    <text evidence="8">The sequence shown here is derived from an EMBL/GenBank/DDBJ whole genome shotgun (WGS) entry which is preliminary data.</text>
</comment>
<protein>
    <recommendedName>
        <fullName evidence="7">Aminotransferase class I/classII large domain-containing protein</fullName>
    </recommendedName>
</protein>
<gene>
    <name evidence="8" type="ORF">CABS02_01143</name>
</gene>
<dbReference type="Proteomes" id="UP001056436">
    <property type="component" value="Unassembled WGS sequence"/>
</dbReference>
<evidence type="ECO:0000256" key="2">
    <source>
        <dbReference type="ARBA" id="ARBA00007441"/>
    </source>
</evidence>
<dbReference type="InterPro" id="IPR050859">
    <property type="entry name" value="Class-I_PLP-dep_aminotransf"/>
</dbReference>
<dbReference type="AlphaFoldDB" id="A0A9Q0B9K5"/>
<dbReference type="InterPro" id="IPR036770">
    <property type="entry name" value="Ankyrin_rpt-contain_sf"/>
</dbReference>
<dbReference type="GO" id="GO:0006571">
    <property type="term" value="P:tyrosine biosynthetic process"/>
    <property type="evidence" value="ECO:0007669"/>
    <property type="project" value="TreeGrafter"/>
</dbReference>
<dbReference type="EMBL" id="SDAQ01000003">
    <property type="protein sequence ID" value="KAI3558528.1"/>
    <property type="molecule type" value="Genomic_DNA"/>
</dbReference>
<comment type="similarity">
    <text evidence="2">Belongs to the class-I pyridoxal-phosphate-dependent aminotransferase family.</text>
</comment>
<comment type="cofactor">
    <cofactor evidence="1">
        <name>pyridoxal 5'-phosphate</name>
        <dbReference type="ChEBI" id="CHEBI:597326"/>
    </cofactor>
</comment>
<organism evidence="8 9">
    <name type="scientific">Colletotrichum abscissum</name>
    <dbReference type="NCBI Taxonomy" id="1671311"/>
    <lineage>
        <taxon>Eukaryota</taxon>
        <taxon>Fungi</taxon>
        <taxon>Dikarya</taxon>
        <taxon>Ascomycota</taxon>
        <taxon>Pezizomycotina</taxon>
        <taxon>Sordariomycetes</taxon>
        <taxon>Hypocreomycetidae</taxon>
        <taxon>Glomerellales</taxon>
        <taxon>Glomerellaceae</taxon>
        <taxon>Colletotrichum</taxon>
        <taxon>Colletotrichum acutatum species complex</taxon>
    </lineage>
</organism>
<dbReference type="PANTHER" id="PTHR42790:SF21">
    <property type="entry name" value="AROMATIC_AMINOADIPATE AMINOTRANSFERASE 1"/>
    <property type="match status" value="1"/>
</dbReference>
<evidence type="ECO:0000256" key="5">
    <source>
        <dbReference type="ARBA" id="ARBA00022898"/>
    </source>
</evidence>
<keyword evidence="3" id="KW-0032">Aminotransferase</keyword>
<name>A0A9Q0B9K5_9PEZI</name>
<dbReference type="Gene3D" id="1.25.40.20">
    <property type="entry name" value="Ankyrin repeat-containing domain"/>
    <property type="match status" value="1"/>
</dbReference>
<dbReference type="GO" id="GO:0008793">
    <property type="term" value="F:aromatic-amino-acid transaminase activity"/>
    <property type="evidence" value="ECO:0007669"/>
    <property type="project" value="TreeGrafter"/>
</dbReference>
<feature type="domain" description="Aminotransferase class I/classII large" evidence="7">
    <location>
        <begin position="264"/>
        <end position="442"/>
    </location>
</feature>
<evidence type="ECO:0000313" key="8">
    <source>
        <dbReference type="EMBL" id="KAI3558528.1"/>
    </source>
</evidence>
<feature type="region of interest" description="Disordered" evidence="6">
    <location>
        <begin position="863"/>
        <end position="890"/>
    </location>
</feature>
<dbReference type="GO" id="GO:0019878">
    <property type="term" value="P:lysine biosynthetic process via aminoadipic acid"/>
    <property type="evidence" value="ECO:0007669"/>
    <property type="project" value="TreeGrafter"/>
</dbReference>
<sequence>MGEYINSDHASIPDTVTDAVLKPARRTVPASKWGVAAQCTTEDFKTRTDKHKPLAKDWNHRLTHESTARTGSSLKAAFKHLQNPDVISLGGGIPLSEFLPFETLSFTPSFVPSSSRSKSASDSSVDDACFRSSKTDLSEGRSVFDISVALNYGQGSGSPQLLRWIIEHTEMVHNPPYADWGCTMTVGNTSALDMALRMLAKPGDYVLSEKFTYSTAVETAKPMGVKFLGVDMDGEGLLPESILQSPADLLNAIVPTYLGIDVDGRVMRMDSFSKVISPGSRIGWITAPQAVVERYKTHADVSTQGPSGFSQLAFFKLLDEFWGHAGFLEWMLHIRGEYTERRDFMVRACEQHLPREIVAWKPARAGMFQWLGVDWQKHPDASTKSPNEIEEEIWQEALAQGALIARGSWFNANKHIPLNEIFFRTTFAAAPLVQIEEAVKRIDSTRLLDLPLECLDQIFEDVVAYDEESEFNLRDATRLLRVSKIFEIIVMRAIYITKLLHKMRRNPEVGILAKQDHSHMASPQCRVQHRGNASFFLAKYLMIQPYRHLPWSTSLATVINAITDRTIRDDGLNLDSEERYAASSLLGSVMEAAIRSGSSNLAVLLINYEINTSRERITKTVRGKEIKGVRFYDLYFWRLAMAFDDLETMSALLDAADRRVPSKALGQILLEAVCAQQLEILQLILDNQMPHRKKGTTFKTYYGSNRRNERLKQAIDTCLEEAVKHGHSMVFNVLAHTPYALERHFYQHSWKKKWGFDPSIQSTSDYCRPARSLIEVAASRGDEVTIRELLSKGHGPFGLGDNAKPHHGLNPYHRLSHLRGLMPMIAAAKSRHVGAALALIRGHFKCDAVRWLLIIGTVLEGRDQQQPHRRHVNPKPSSTSNIDADDGERRVQRDRDVKFWQELIDAGFLDLQHSAKGCQCSETPMAMAATHPTRMAIEAARNFVCERLVIPSDAEYRECGDQSDAGWNPRQFPEDIRTPTGIILS</sequence>
<accession>A0A9Q0B9K5</accession>
<dbReference type="OrthoDB" id="691673at2759"/>
<dbReference type="InterPro" id="IPR004839">
    <property type="entry name" value="Aminotransferase_I/II_large"/>
</dbReference>
<dbReference type="Pfam" id="PF00155">
    <property type="entry name" value="Aminotran_1_2"/>
    <property type="match status" value="1"/>
</dbReference>
<dbReference type="GO" id="GO:0047536">
    <property type="term" value="F:2-aminoadipate transaminase activity"/>
    <property type="evidence" value="ECO:0007669"/>
    <property type="project" value="TreeGrafter"/>
</dbReference>